<protein>
    <submittedName>
        <fullName evidence="1">Uncharacterized protein</fullName>
    </submittedName>
</protein>
<proteinExistence type="predicted"/>
<organism evidence="1 2">
    <name type="scientific">Stephania yunnanensis</name>
    <dbReference type="NCBI Taxonomy" id="152371"/>
    <lineage>
        <taxon>Eukaryota</taxon>
        <taxon>Viridiplantae</taxon>
        <taxon>Streptophyta</taxon>
        <taxon>Embryophyta</taxon>
        <taxon>Tracheophyta</taxon>
        <taxon>Spermatophyta</taxon>
        <taxon>Magnoliopsida</taxon>
        <taxon>Ranunculales</taxon>
        <taxon>Menispermaceae</taxon>
        <taxon>Menispermoideae</taxon>
        <taxon>Cissampelideae</taxon>
        <taxon>Stephania</taxon>
    </lineage>
</organism>
<keyword evidence="2" id="KW-1185">Reference proteome</keyword>
<comment type="caution">
    <text evidence="1">The sequence shown here is derived from an EMBL/GenBank/DDBJ whole genome shotgun (WGS) entry which is preliminary data.</text>
</comment>
<accession>A0AAP0J6U1</accession>
<dbReference type="EMBL" id="JBBNAF010000007">
    <property type="protein sequence ID" value="KAK9128075.1"/>
    <property type="molecule type" value="Genomic_DNA"/>
</dbReference>
<gene>
    <name evidence="1" type="ORF">Syun_016872</name>
</gene>
<evidence type="ECO:0000313" key="2">
    <source>
        <dbReference type="Proteomes" id="UP001420932"/>
    </source>
</evidence>
<evidence type="ECO:0000313" key="1">
    <source>
        <dbReference type="EMBL" id="KAK9128075.1"/>
    </source>
</evidence>
<reference evidence="1 2" key="1">
    <citation type="submission" date="2024-01" db="EMBL/GenBank/DDBJ databases">
        <title>Genome assemblies of Stephania.</title>
        <authorList>
            <person name="Yang L."/>
        </authorList>
    </citation>
    <scope>NUCLEOTIDE SEQUENCE [LARGE SCALE GENOMIC DNA]</scope>
    <source>
        <strain evidence="1">YNDBR</strain>
        <tissue evidence="1">Leaf</tissue>
    </source>
</reference>
<dbReference type="AlphaFoldDB" id="A0AAP0J6U1"/>
<dbReference type="Proteomes" id="UP001420932">
    <property type="component" value="Unassembled WGS sequence"/>
</dbReference>
<name>A0AAP0J6U1_9MAGN</name>
<sequence>MNKEDDGMDGEWVPCGRPPLLRLLKKRELPCLLTERAWVSYFLPPPHWCSPENGVFLGETKPGWALIWLPIMASDLLSPQGSKAIFLQKDGLMEATLTPMRSPKPLKTATLLLGLTASLLVTAGNFL</sequence>